<feature type="region of interest" description="Disordered" evidence="6">
    <location>
        <begin position="143"/>
        <end position="176"/>
    </location>
</feature>
<dbReference type="FunFam" id="1.25.40.90:FF:000028">
    <property type="entry name" value="TOM1-like protein 2"/>
    <property type="match status" value="1"/>
</dbReference>
<dbReference type="InterPro" id="IPR038425">
    <property type="entry name" value="GAT_sf"/>
</dbReference>
<evidence type="ECO:0000313" key="10">
    <source>
        <dbReference type="Proteomes" id="UP000243459"/>
    </source>
</evidence>
<keyword evidence="4" id="KW-0653">Protein transport</keyword>
<feature type="compositionally biased region" description="Pro residues" evidence="6">
    <location>
        <begin position="149"/>
        <end position="161"/>
    </location>
</feature>
<dbReference type="CDD" id="cd14231">
    <property type="entry name" value="GAT_GGA-like_plant"/>
    <property type="match status" value="1"/>
</dbReference>
<feature type="region of interest" description="Disordered" evidence="6">
    <location>
        <begin position="387"/>
        <end position="421"/>
    </location>
</feature>
<comment type="subcellular location">
    <subcellularLocation>
        <location evidence="1">Membrane</location>
        <topology evidence="1">Peripheral membrane protein</topology>
    </subcellularLocation>
</comment>
<reference evidence="10" key="1">
    <citation type="journal article" date="2017" name="Nat. Commun.">
        <title>The asparagus genome sheds light on the origin and evolution of a young Y chromosome.</title>
        <authorList>
            <person name="Harkess A."/>
            <person name="Zhou J."/>
            <person name="Xu C."/>
            <person name="Bowers J.E."/>
            <person name="Van der Hulst R."/>
            <person name="Ayyampalayam S."/>
            <person name="Mercati F."/>
            <person name="Riccardi P."/>
            <person name="McKain M.R."/>
            <person name="Kakrana A."/>
            <person name="Tang H."/>
            <person name="Ray J."/>
            <person name="Groenendijk J."/>
            <person name="Arikit S."/>
            <person name="Mathioni S.M."/>
            <person name="Nakano M."/>
            <person name="Shan H."/>
            <person name="Telgmann-Rauber A."/>
            <person name="Kanno A."/>
            <person name="Yue Z."/>
            <person name="Chen H."/>
            <person name="Li W."/>
            <person name="Chen Y."/>
            <person name="Xu X."/>
            <person name="Zhang Y."/>
            <person name="Luo S."/>
            <person name="Chen H."/>
            <person name="Gao J."/>
            <person name="Mao Z."/>
            <person name="Pires J.C."/>
            <person name="Luo M."/>
            <person name="Kudrna D."/>
            <person name="Wing R.A."/>
            <person name="Meyers B.C."/>
            <person name="Yi K."/>
            <person name="Kong H."/>
            <person name="Lavrijsen P."/>
            <person name="Sunseri F."/>
            <person name="Falavigna A."/>
            <person name="Ye Y."/>
            <person name="Leebens-Mack J.H."/>
            <person name="Chen G."/>
        </authorList>
    </citation>
    <scope>NUCLEOTIDE SEQUENCE [LARGE SCALE GENOMIC DNA]</scope>
    <source>
        <strain evidence="10">cv. DH0086</strain>
    </source>
</reference>
<evidence type="ECO:0000259" key="7">
    <source>
        <dbReference type="PROSITE" id="PS50179"/>
    </source>
</evidence>
<feature type="region of interest" description="Disordered" evidence="6">
    <location>
        <begin position="433"/>
        <end position="476"/>
    </location>
</feature>
<dbReference type="InterPro" id="IPR004152">
    <property type="entry name" value="GAT_dom"/>
</dbReference>
<dbReference type="PANTHER" id="PTHR45898:SF4">
    <property type="entry name" value="TARGET OF MYB PROTEIN 1"/>
    <property type="match status" value="1"/>
</dbReference>
<accession>A0A5P1FPT2</accession>
<dbReference type="GO" id="GO:0043130">
    <property type="term" value="F:ubiquitin binding"/>
    <property type="evidence" value="ECO:0007669"/>
    <property type="project" value="InterPro"/>
</dbReference>
<feature type="compositionally biased region" description="Polar residues" evidence="6">
    <location>
        <begin position="433"/>
        <end position="444"/>
    </location>
</feature>
<dbReference type="InterPro" id="IPR044836">
    <property type="entry name" value="TOL_plant"/>
</dbReference>
<dbReference type="GO" id="GO:0005737">
    <property type="term" value="C:cytoplasm"/>
    <property type="evidence" value="ECO:0007669"/>
    <property type="project" value="UniProtKB-ARBA"/>
</dbReference>
<dbReference type="PROSITE" id="PS50179">
    <property type="entry name" value="VHS"/>
    <property type="match status" value="1"/>
</dbReference>
<feature type="domain" description="VHS" evidence="7">
    <location>
        <begin position="9"/>
        <end position="139"/>
    </location>
</feature>
<dbReference type="Pfam" id="PF00790">
    <property type="entry name" value="VHS"/>
    <property type="match status" value="1"/>
</dbReference>
<evidence type="ECO:0000256" key="4">
    <source>
        <dbReference type="ARBA" id="ARBA00022927"/>
    </source>
</evidence>
<dbReference type="GO" id="GO:0016020">
    <property type="term" value="C:membrane"/>
    <property type="evidence" value="ECO:0007669"/>
    <property type="project" value="UniProtKB-SubCell"/>
</dbReference>
<keyword evidence="10" id="KW-1185">Reference proteome</keyword>
<evidence type="ECO:0000256" key="6">
    <source>
        <dbReference type="SAM" id="MobiDB-lite"/>
    </source>
</evidence>
<dbReference type="PANTHER" id="PTHR45898">
    <property type="entry name" value="TOM1-LIKE PROTEIN"/>
    <property type="match status" value="1"/>
</dbReference>
<proteinExistence type="inferred from homology"/>
<evidence type="ECO:0000313" key="9">
    <source>
        <dbReference type="EMBL" id="ONK80238.1"/>
    </source>
</evidence>
<dbReference type="EMBL" id="CM007381">
    <property type="protein sequence ID" value="ONK80238.1"/>
    <property type="molecule type" value="Genomic_DNA"/>
</dbReference>
<sequence>MASSMVDRATSDQLIGPDWAMNIEICDILNRDPGQAKDVVKGLKRRVRSKNPKVQLLALTLLETVIKNCGDVVHMHVAEKDVLHEMVKIIKKKNPDLHVKEKVLSLIDTWQEAFGGPRARYPQYYAAYQELLRLGAVFPQRSESSAPVLTPPQTQPLPSYPPSIRSPNHQAEPETSVASEFPTLSLTEMQNAQGIMDVLSEMLNALDPGNREGPKQEVIIDLVEQCRAYKQRVVQLVNTTSDEELLSKGLTLNDDLQRVLAKHDAIAAGISVHTEKPKSLQSLVDIDDSTASNKAHPDKGSVTSTSSQPPPQQLLLPAPPASNASSTPAGKADSLVDLLSGDDYSKPAAENPLALVPISGPVSSLSPYDENALALIDMFPRNNNNNLVTPVGSQLQPQPQQPPQSAFYSNGGIQSNGPSTYEQGAYVQGEQIDNANSAGNNQPQALDYGGSNGQNGAFPPPPWEAQPAQNNRYSVQDSQTIQNGQMGGNLQPNFMQTTQFGGMQPQPLQNAQYIGMQPSMMQNNQGGGVYGGQMMIPQHHAMYGGQMTIDYGYGQQPNAQFYDPRANSYPYGNPNELSQRMYGLSMQDNSAYRSTNSSYNHVPSSTSSLQQTNKPLKPEDKLFGDLLSMARSKTSKPGVNKVGSQ</sequence>
<dbReference type="AlphaFoldDB" id="A0A5P1FPT2"/>
<feature type="compositionally biased region" description="Polar residues" evidence="6">
    <location>
        <begin position="592"/>
        <end position="614"/>
    </location>
</feature>
<feature type="compositionally biased region" description="Polar residues" evidence="6">
    <location>
        <begin position="467"/>
        <end position="476"/>
    </location>
</feature>
<dbReference type="Proteomes" id="UP000243459">
    <property type="component" value="Chromosome 1"/>
</dbReference>
<dbReference type="Pfam" id="PF03127">
    <property type="entry name" value="GAT"/>
    <property type="match status" value="1"/>
</dbReference>
<dbReference type="SMART" id="SM00288">
    <property type="entry name" value="VHS"/>
    <property type="match status" value="1"/>
</dbReference>
<evidence type="ECO:0000256" key="1">
    <source>
        <dbReference type="ARBA" id="ARBA00004170"/>
    </source>
</evidence>
<dbReference type="CDD" id="cd03561">
    <property type="entry name" value="VHS"/>
    <property type="match status" value="1"/>
</dbReference>
<dbReference type="PROSITE" id="PS50909">
    <property type="entry name" value="GAT"/>
    <property type="match status" value="1"/>
</dbReference>
<evidence type="ECO:0000256" key="2">
    <source>
        <dbReference type="ARBA" id="ARBA00007708"/>
    </source>
</evidence>
<dbReference type="SUPFAM" id="SSF89009">
    <property type="entry name" value="GAT-like domain"/>
    <property type="match status" value="1"/>
</dbReference>
<dbReference type="OMA" id="NGQIANH"/>
<protein>
    <recommendedName>
        <fullName evidence="11">VHS domain-containing protein</fullName>
    </recommendedName>
</protein>
<keyword evidence="3" id="KW-0813">Transport</keyword>
<organism evidence="9 10">
    <name type="scientific">Asparagus officinalis</name>
    <name type="common">Garden asparagus</name>
    <dbReference type="NCBI Taxonomy" id="4686"/>
    <lineage>
        <taxon>Eukaryota</taxon>
        <taxon>Viridiplantae</taxon>
        <taxon>Streptophyta</taxon>
        <taxon>Embryophyta</taxon>
        <taxon>Tracheophyta</taxon>
        <taxon>Spermatophyta</taxon>
        <taxon>Magnoliopsida</taxon>
        <taxon>Liliopsida</taxon>
        <taxon>Asparagales</taxon>
        <taxon>Asparagaceae</taxon>
        <taxon>Asparagoideae</taxon>
        <taxon>Asparagus</taxon>
    </lineage>
</organism>
<evidence type="ECO:0000256" key="3">
    <source>
        <dbReference type="ARBA" id="ARBA00022448"/>
    </source>
</evidence>
<gene>
    <name evidence="9" type="ORF">A4U43_C01F15430</name>
</gene>
<dbReference type="SUPFAM" id="SSF48464">
    <property type="entry name" value="ENTH/VHS domain"/>
    <property type="match status" value="1"/>
</dbReference>
<dbReference type="Gramene" id="ONK80238">
    <property type="protein sequence ID" value="ONK80238"/>
    <property type="gene ID" value="A4U43_C01F15430"/>
</dbReference>
<feature type="domain" description="GAT" evidence="8">
    <location>
        <begin position="180"/>
        <end position="268"/>
    </location>
</feature>
<feature type="region of interest" description="Disordered" evidence="6">
    <location>
        <begin position="592"/>
        <end position="622"/>
    </location>
</feature>
<dbReference type="GO" id="GO:0035091">
    <property type="term" value="F:phosphatidylinositol binding"/>
    <property type="evidence" value="ECO:0007669"/>
    <property type="project" value="InterPro"/>
</dbReference>
<dbReference type="Gene3D" id="1.25.40.90">
    <property type="match status" value="1"/>
</dbReference>
<evidence type="ECO:0000259" key="8">
    <source>
        <dbReference type="PROSITE" id="PS50909"/>
    </source>
</evidence>
<evidence type="ECO:0008006" key="11">
    <source>
        <dbReference type="Google" id="ProtNLM"/>
    </source>
</evidence>
<feature type="compositionally biased region" description="Polar residues" evidence="6">
    <location>
        <begin position="406"/>
        <end position="421"/>
    </location>
</feature>
<name>A0A5P1FPT2_ASPOF</name>
<dbReference type="InterPro" id="IPR002014">
    <property type="entry name" value="VHS_dom"/>
</dbReference>
<comment type="similarity">
    <text evidence="2">Belongs to the TOM1 family.</text>
</comment>
<dbReference type="OrthoDB" id="2018246at2759"/>
<keyword evidence="5" id="KW-0472">Membrane</keyword>
<feature type="region of interest" description="Disordered" evidence="6">
    <location>
        <begin position="290"/>
        <end position="334"/>
    </location>
</feature>
<dbReference type="Gene3D" id="1.20.58.160">
    <property type="match status" value="1"/>
</dbReference>
<feature type="compositionally biased region" description="Pro residues" evidence="6">
    <location>
        <begin position="308"/>
        <end position="320"/>
    </location>
</feature>
<dbReference type="GO" id="GO:0043328">
    <property type="term" value="P:protein transport to vacuole involved in ubiquitin-dependent protein catabolic process via the multivesicular body sorting pathway"/>
    <property type="evidence" value="ECO:0007669"/>
    <property type="project" value="InterPro"/>
</dbReference>
<dbReference type="InterPro" id="IPR008942">
    <property type="entry name" value="ENTH_VHS"/>
</dbReference>
<evidence type="ECO:0000256" key="5">
    <source>
        <dbReference type="ARBA" id="ARBA00023136"/>
    </source>
</evidence>